<dbReference type="InterPro" id="IPR000873">
    <property type="entry name" value="AMP-dep_synth/lig_dom"/>
</dbReference>
<proteinExistence type="inferred from homology"/>
<dbReference type="OrthoDB" id="1898221at2759"/>
<dbReference type="PANTHER" id="PTHR24096">
    <property type="entry name" value="LONG-CHAIN-FATTY-ACID--COA LIGASE"/>
    <property type="match status" value="1"/>
</dbReference>
<dbReference type="GO" id="GO:0019748">
    <property type="term" value="P:secondary metabolic process"/>
    <property type="evidence" value="ECO:0007669"/>
    <property type="project" value="TreeGrafter"/>
</dbReference>
<feature type="domain" description="AMP-binding enzyme C-terminal" evidence="4">
    <location>
        <begin position="439"/>
        <end position="498"/>
    </location>
</feature>
<dbReference type="InterPro" id="IPR045851">
    <property type="entry name" value="AMP-bd_C_sf"/>
</dbReference>
<dbReference type="Pfam" id="PF13193">
    <property type="entry name" value="AMP-binding_C"/>
    <property type="match status" value="1"/>
</dbReference>
<evidence type="ECO:0000313" key="5">
    <source>
        <dbReference type="EMBL" id="KAF1992697.1"/>
    </source>
</evidence>
<keyword evidence="6" id="KW-1185">Reference proteome</keyword>
<protein>
    <submittedName>
        <fullName evidence="5">Acetyl-CoA synthetase-like protein</fullName>
    </submittedName>
</protein>
<dbReference type="Gene3D" id="3.40.50.12780">
    <property type="entry name" value="N-terminal domain of ligase-like"/>
    <property type="match status" value="1"/>
</dbReference>
<evidence type="ECO:0000256" key="1">
    <source>
        <dbReference type="ARBA" id="ARBA00006432"/>
    </source>
</evidence>
<evidence type="ECO:0000259" key="4">
    <source>
        <dbReference type="Pfam" id="PF13193"/>
    </source>
</evidence>
<dbReference type="AlphaFoldDB" id="A0A6A5VUZ3"/>
<comment type="similarity">
    <text evidence="1">Belongs to the ATP-dependent AMP-binding enzyme family.</text>
</comment>
<keyword evidence="2" id="KW-0436">Ligase</keyword>
<dbReference type="InterPro" id="IPR025110">
    <property type="entry name" value="AMP-bd_C"/>
</dbReference>
<dbReference type="EMBL" id="ML977849">
    <property type="protein sequence ID" value="KAF1992697.1"/>
    <property type="molecule type" value="Genomic_DNA"/>
</dbReference>
<dbReference type="Gene3D" id="3.30.300.30">
    <property type="match status" value="1"/>
</dbReference>
<dbReference type="GO" id="GO:0016405">
    <property type="term" value="F:CoA-ligase activity"/>
    <property type="evidence" value="ECO:0007669"/>
    <property type="project" value="TreeGrafter"/>
</dbReference>
<name>A0A6A5VUZ3_9PLEO</name>
<organism evidence="5 6">
    <name type="scientific">Amniculicola lignicola CBS 123094</name>
    <dbReference type="NCBI Taxonomy" id="1392246"/>
    <lineage>
        <taxon>Eukaryota</taxon>
        <taxon>Fungi</taxon>
        <taxon>Dikarya</taxon>
        <taxon>Ascomycota</taxon>
        <taxon>Pezizomycotina</taxon>
        <taxon>Dothideomycetes</taxon>
        <taxon>Pleosporomycetidae</taxon>
        <taxon>Pleosporales</taxon>
        <taxon>Amniculicolaceae</taxon>
        <taxon>Amniculicola</taxon>
    </lineage>
</organism>
<feature type="domain" description="AMP-dependent synthetase/ligase" evidence="3">
    <location>
        <begin position="59"/>
        <end position="401"/>
    </location>
</feature>
<dbReference type="InterPro" id="IPR042099">
    <property type="entry name" value="ANL_N_sf"/>
</dbReference>
<dbReference type="Pfam" id="PF00501">
    <property type="entry name" value="AMP-binding"/>
    <property type="match status" value="1"/>
</dbReference>
<evidence type="ECO:0000259" key="3">
    <source>
        <dbReference type="Pfam" id="PF00501"/>
    </source>
</evidence>
<evidence type="ECO:0000313" key="6">
    <source>
        <dbReference type="Proteomes" id="UP000799779"/>
    </source>
</evidence>
<reference evidence="5" key="1">
    <citation type="journal article" date="2020" name="Stud. Mycol.">
        <title>101 Dothideomycetes genomes: a test case for predicting lifestyles and emergence of pathogens.</title>
        <authorList>
            <person name="Haridas S."/>
            <person name="Albert R."/>
            <person name="Binder M."/>
            <person name="Bloem J."/>
            <person name="Labutti K."/>
            <person name="Salamov A."/>
            <person name="Andreopoulos B."/>
            <person name="Baker S."/>
            <person name="Barry K."/>
            <person name="Bills G."/>
            <person name="Bluhm B."/>
            <person name="Cannon C."/>
            <person name="Castanera R."/>
            <person name="Culley D."/>
            <person name="Daum C."/>
            <person name="Ezra D."/>
            <person name="Gonzalez J."/>
            <person name="Henrissat B."/>
            <person name="Kuo A."/>
            <person name="Liang C."/>
            <person name="Lipzen A."/>
            <person name="Lutzoni F."/>
            <person name="Magnuson J."/>
            <person name="Mondo S."/>
            <person name="Nolan M."/>
            <person name="Ohm R."/>
            <person name="Pangilinan J."/>
            <person name="Park H.-J."/>
            <person name="Ramirez L."/>
            <person name="Alfaro M."/>
            <person name="Sun H."/>
            <person name="Tritt A."/>
            <person name="Yoshinaga Y."/>
            <person name="Zwiers L.-H."/>
            <person name="Turgeon B."/>
            <person name="Goodwin S."/>
            <person name="Spatafora J."/>
            <person name="Crous P."/>
            <person name="Grigoriev I."/>
        </authorList>
    </citation>
    <scope>NUCLEOTIDE SEQUENCE</scope>
    <source>
        <strain evidence="5">CBS 123094</strain>
    </source>
</reference>
<gene>
    <name evidence="5" type="ORF">P154DRAFT_596970</name>
</gene>
<dbReference type="SUPFAM" id="SSF56801">
    <property type="entry name" value="Acetyl-CoA synthetase-like"/>
    <property type="match status" value="1"/>
</dbReference>
<dbReference type="Proteomes" id="UP000799779">
    <property type="component" value="Unassembled WGS sequence"/>
</dbReference>
<dbReference type="PANTHER" id="PTHR24096:SF149">
    <property type="entry name" value="AMP-BINDING DOMAIN-CONTAINING PROTEIN-RELATED"/>
    <property type="match status" value="1"/>
</dbReference>
<sequence>MGCAYIKQDFGKLPKTDLLTLLFESMSLHFSAANPEIYLTKAMLHAFIERIAYFLRHTLPGQPAAPAAFFGTIAAGGVVSSALHSSTSEELTRQIQQGKSGVLIVSGDKVELGRTAAELARFGLDRVVVLSSEPRWEERCLEGEKNVNVENGERMTGQRVTDEDELKRSLIVLLYSSETTGSNLIVNGTGVVLSCLNPVAQLYIPSVQARAHIASFHSCRRPTTHPLPSARSRTLVHLPIAHIAGVAGYIIGPLFNGGAGYWMPKFSWKPFLEYTKTLRITDFYMIPSIYLGISRSSEVTDQFDTVGTALTSAAPRDAHMQPDANARPGRGKMRISQAWGLSETTGVVTAMPRGSSDTTNSISPILPNMEICLVDDSYQDVTPGQLGELIVRGPFVSNEYFDNEDATKSTFYHDWFCTGDIAVGRAGKLYIGLQIAPAEIENLFITHPDILEAAMVGMPIEGGSEVPRAYVVSRDKGVLGKKDIRGAVKRGLAAYKQLRGWGEVFGESTEGCCGEDLEKSVEG</sequence>
<evidence type="ECO:0000256" key="2">
    <source>
        <dbReference type="ARBA" id="ARBA00022598"/>
    </source>
</evidence>
<accession>A0A6A5VUZ3</accession>